<accession>A0A087S1M6</accession>
<keyword evidence="2" id="KW-0882">Thioester bond</keyword>
<dbReference type="Gene3D" id="2.60.40.1930">
    <property type="match status" value="1"/>
</dbReference>
<organism evidence="3 4">
    <name type="scientific">Marine Group I thaumarchaeote SCGC AAA799-P11</name>
    <dbReference type="NCBI Taxonomy" id="1502295"/>
    <lineage>
        <taxon>Archaea</taxon>
        <taxon>Nitrososphaerota</taxon>
        <taxon>Marine Group I</taxon>
    </lineage>
</organism>
<comment type="caution">
    <text evidence="3">The sequence shown here is derived from an EMBL/GenBank/DDBJ whole genome shotgun (WGS) entry which is preliminary data.</text>
</comment>
<name>A0A087S1M6_9ARCH</name>
<dbReference type="InterPro" id="IPR050473">
    <property type="entry name" value="A2M/Complement_sys"/>
</dbReference>
<evidence type="ECO:0000313" key="3">
    <source>
        <dbReference type="EMBL" id="KFM19630.1"/>
    </source>
</evidence>
<evidence type="ECO:0000256" key="1">
    <source>
        <dbReference type="ARBA" id="ARBA00022729"/>
    </source>
</evidence>
<evidence type="ECO:0000256" key="2">
    <source>
        <dbReference type="ARBA" id="ARBA00022966"/>
    </source>
</evidence>
<dbReference type="PANTHER" id="PTHR11412:SF136">
    <property type="entry name" value="CD109 ANTIGEN"/>
    <property type="match status" value="1"/>
</dbReference>
<dbReference type="EMBL" id="JOSZ01000006">
    <property type="protein sequence ID" value="KFM19630.1"/>
    <property type="molecule type" value="Genomic_DNA"/>
</dbReference>
<dbReference type="PANTHER" id="PTHR11412">
    <property type="entry name" value="MACROGLOBULIN / COMPLEMENT"/>
    <property type="match status" value="1"/>
</dbReference>
<keyword evidence="1" id="KW-0732">Signal</keyword>
<dbReference type="Proteomes" id="UP000029387">
    <property type="component" value="Unassembled WGS sequence"/>
</dbReference>
<gene>
    <name evidence="3" type="ORF">AAA799P11_00619</name>
</gene>
<proteinExistence type="predicted"/>
<sequence length="719" mass="78154">MTSLNIMNRSSMRGIFLSVVLLFSIALISIPENVYGEVNANSIGLEETTIIEFTNELDKEINTFRIWLGADFNFKSFKTEKGWVGEKTPQGVIIFTTSEPIKKGESVKFGVKTDNKNPGINWKAIDTKSVQQGTGKVLPKELPKVVENTEIKPTQTLTGAGILSESIFRIIPEKPNVGSSIRVTGENFGASQEFDFYIDNSKIGSFVTDDNGHFMTTMKIPESQDADRVDFKVKDSDGEEKKISLRIGQVENRIPETDNIKLTIKGIPNVIHRGDFLEISGTGKPNGAVTAEIANPDGNIINSRTAEIDSKGNWKLVEPIIIPLDTPFGKYSATITDGRENILKSWTVETDKKIIIAPINLKFEPGEVMKFNGTALPNKPIEVILEDPQGKELFSDIIQLDESGFVEFEYTTEQSSVKGTYTLIATQEKDTEFIFAGLGQLPTIPVNLEFDKLNYSTGDTAIISLTGKASEIISLLIIDPSDKPKGDAISITLRGDGTAEYELDLSGYASGVYSAVVSKGNAQNTEVFTVGLQTGSGEIQINTTKLDYAPGDSILILGDTAKNVLLTITLSDPNGNIIKEKETFSDKNGKISESSFRIPSDAKGGIWSINAKSGANFDTIEVEVIATVTEGIQISVEEGNEIPGYGKTLQIIVIGVSQTVEIDIIAEDGEVIESLSFQASGEGEINQPWIIPKDTEPGTYTIKVSDAFTSGETTFEITG</sequence>
<dbReference type="PATRIC" id="fig|1502295.3.peg.605"/>
<reference evidence="3 4" key="1">
    <citation type="submission" date="2014-06" db="EMBL/GenBank/DDBJ databases">
        <authorList>
            <person name="Ngugi D.K."/>
            <person name="Blom J."/>
            <person name="Alam I."/>
            <person name="Rashid M."/>
            <person name="Baalawi W."/>
            <person name="Zhang G."/>
            <person name="Hikmawan T."/>
            <person name="Guan Y."/>
            <person name="Antunes A."/>
            <person name="Siam R."/>
            <person name="El-Dorry H."/>
            <person name="Bajic V."/>
            <person name="Stingl U."/>
        </authorList>
    </citation>
    <scope>NUCLEOTIDE SEQUENCE [LARGE SCALE GENOMIC DNA]</scope>
    <source>
        <strain evidence="3">SCGC AAA799-P11</strain>
    </source>
</reference>
<keyword evidence="4" id="KW-1185">Reference proteome</keyword>
<evidence type="ECO:0000313" key="4">
    <source>
        <dbReference type="Proteomes" id="UP000029387"/>
    </source>
</evidence>
<dbReference type="AlphaFoldDB" id="A0A087S1M6"/>
<protein>
    <submittedName>
        <fullName evidence="3">MG2 domain protein</fullName>
    </submittedName>
</protein>